<accession>A0A914DWC3</accession>
<dbReference type="AlphaFoldDB" id="A0A914DWC3"/>
<evidence type="ECO:0000313" key="3">
    <source>
        <dbReference type="WBParaSite" id="ACRNAN_scaffold427.g20237.t1"/>
    </source>
</evidence>
<dbReference type="Pfam" id="PF01852">
    <property type="entry name" value="START"/>
    <property type="match status" value="1"/>
</dbReference>
<dbReference type="InterPro" id="IPR023393">
    <property type="entry name" value="START-like_dom_sf"/>
</dbReference>
<organism evidence="2 3">
    <name type="scientific">Acrobeloides nanus</name>
    <dbReference type="NCBI Taxonomy" id="290746"/>
    <lineage>
        <taxon>Eukaryota</taxon>
        <taxon>Metazoa</taxon>
        <taxon>Ecdysozoa</taxon>
        <taxon>Nematoda</taxon>
        <taxon>Chromadorea</taxon>
        <taxon>Rhabditida</taxon>
        <taxon>Tylenchina</taxon>
        <taxon>Cephalobomorpha</taxon>
        <taxon>Cephaloboidea</taxon>
        <taxon>Cephalobidae</taxon>
        <taxon>Acrobeloides</taxon>
    </lineage>
</organism>
<proteinExistence type="predicted"/>
<feature type="domain" description="START" evidence="1">
    <location>
        <begin position="30"/>
        <end position="117"/>
    </location>
</feature>
<name>A0A914DWC3_9BILA</name>
<dbReference type="Proteomes" id="UP000887540">
    <property type="component" value="Unplaced"/>
</dbReference>
<keyword evidence="2" id="KW-1185">Reference proteome</keyword>
<evidence type="ECO:0000259" key="1">
    <source>
        <dbReference type="Pfam" id="PF01852"/>
    </source>
</evidence>
<dbReference type="GO" id="GO:0099044">
    <property type="term" value="P:vesicle tethering to endoplasmic reticulum"/>
    <property type="evidence" value="ECO:0007669"/>
    <property type="project" value="TreeGrafter"/>
</dbReference>
<dbReference type="GO" id="GO:0140284">
    <property type="term" value="C:endoplasmic reticulum-endosome membrane contact site"/>
    <property type="evidence" value="ECO:0007669"/>
    <property type="project" value="TreeGrafter"/>
</dbReference>
<dbReference type="PANTHER" id="PTHR46121:SF3">
    <property type="entry name" value="STEROIDOGENIC ACUTE REGULATORY-LIKE PROTEIN 1"/>
    <property type="match status" value="1"/>
</dbReference>
<dbReference type="GO" id="GO:0005765">
    <property type="term" value="C:lysosomal membrane"/>
    <property type="evidence" value="ECO:0007669"/>
    <property type="project" value="TreeGrafter"/>
</dbReference>
<dbReference type="SUPFAM" id="SSF55961">
    <property type="entry name" value="Bet v1-like"/>
    <property type="match status" value="1"/>
</dbReference>
<sequence>MNSFELYGVTDRISPDSQFQSAFKNAYEAFNEAMSIYNDPNYESKSGWKKEAENEGATVHSKYFDYGKVFALRGELPISWDEMYREEWEDVDHIPEWNNNIAFAKIVHQITPNVDVVNVRLTPLRLLP</sequence>
<dbReference type="GO" id="GO:0008289">
    <property type="term" value="F:lipid binding"/>
    <property type="evidence" value="ECO:0007669"/>
    <property type="project" value="InterPro"/>
</dbReference>
<evidence type="ECO:0000313" key="2">
    <source>
        <dbReference type="Proteomes" id="UP000887540"/>
    </source>
</evidence>
<dbReference type="PANTHER" id="PTHR46121">
    <property type="entry name" value="STEROIDOGENIC ACUTE REGULATORY PROTEIN-LIKE"/>
    <property type="match status" value="1"/>
</dbReference>
<dbReference type="GO" id="GO:0031902">
    <property type="term" value="C:late endosome membrane"/>
    <property type="evidence" value="ECO:0007669"/>
    <property type="project" value="TreeGrafter"/>
</dbReference>
<dbReference type="Gene3D" id="3.30.530.20">
    <property type="match status" value="1"/>
</dbReference>
<protein>
    <submittedName>
        <fullName evidence="3">START domain-containing protein</fullName>
    </submittedName>
</protein>
<dbReference type="GO" id="GO:0005789">
    <property type="term" value="C:endoplasmic reticulum membrane"/>
    <property type="evidence" value="ECO:0007669"/>
    <property type="project" value="TreeGrafter"/>
</dbReference>
<dbReference type="InterPro" id="IPR051869">
    <property type="entry name" value="STARD3"/>
</dbReference>
<reference evidence="3" key="1">
    <citation type="submission" date="2022-11" db="UniProtKB">
        <authorList>
            <consortium name="WormBaseParasite"/>
        </authorList>
    </citation>
    <scope>IDENTIFICATION</scope>
</reference>
<dbReference type="InterPro" id="IPR002913">
    <property type="entry name" value="START_lipid-bd_dom"/>
</dbReference>
<dbReference type="WBParaSite" id="ACRNAN_scaffold427.g20237.t1">
    <property type="protein sequence ID" value="ACRNAN_scaffold427.g20237.t1"/>
    <property type="gene ID" value="ACRNAN_scaffold427.g20237"/>
</dbReference>